<dbReference type="RefSeq" id="WP_183447190.1">
    <property type="nucleotide sequence ID" value="NZ_JACHWB010000001.1"/>
</dbReference>
<organism evidence="2 3">
    <name type="scientific">Microvirga lupini</name>
    <dbReference type="NCBI Taxonomy" id="420324"/>
    <lineage>
        <taxon>Bacteria</taxon>
        <taxon>Pseudomonadati</taxon>
        <taxon>Pseudomonadota</taxon>
        <taxon>Alphaproteobacteria</taxon>
        <taxon>Hyphomicrobiales</taxon>
        <taxon>Methylobacteriaceae</taxon>
        <taxon>Microvirga</taxon>
    </lineage>
</organism>
<feature type="domain" description="Phage terminase large subunit GpA ATPase" evidence="1">
    <location>
        <begin position="263"/>
        <end position="496"/>
    </location>
</feature>
<name>A0A7W4YVA8_9HYPH</name>
<dbReference type="InterPro" id="IPR046453">
    <property type="entry name" value="GpA_ATPase"/>
</dbReference>
<proteinExistence type="predicted"/>
<dbReference type="GO" id="GO:0016887">
    <property type="term" value="F:ATP hydrolysis activity"/>
    <property type="evidence" value="ECO:0007669"/>
    <property type="project" value="InterPro"/>
</dbReference>
<gene>
    <name evidence="2" type="ORF">FHR70_000731</name>
</gene>
<dbReference type="InterPro" id="IPR027417">
    <property type="entry name" value="P-loop_NTPase"/>
</dbReference>
<accession>A0A7W4YVA8</accession>
<evidence type="ECO:0000259" key="1">
    <source>
        <dbReference type="Pfam" id="PF05876"/>
    </source>
</evidence>
<dbReference type="Pfam" id="PF05876">
    <property type="entry name" value="GpA_ATPase"/>
    <property type="match status" value="1"/>
</dbReference>
<dbReference type="Proteomes" id="UP000532010">
    <property type="component" value="Unassembled WGS sequence"/>
</dbReference>
<reference evidence="2 3" key="1">
    <citation type="submission" date="2020-08" db="EMBL/GenBank/DDBJ databases">
        <title>The Agave Microbiome: Exploring the role of microbial communities in plant adaptations to desert environments.</title>
        <authorList>
            <person name="Partida-Martinez L.P."/>
        </authorList>
    </citation>
    <scope>NUCLEOTIDE SEQUENCE [LARGE SCALE GENOMIC DNA]</scope>
    <source>
        <strain evidence="2 3">AT3.9</strain>
    </source>
</reference>
<evidence type="ECO:0000313" key="3">
    <source>
        <dbReference type="Proteomes" id="UP000532010"/>
    </source>
</evidence>
<sequence>MSEVKIRLPAPHPVQKKILSRPTRFNAICMGEKGGKTTLGIEVLIMSARGALAGNAPVAWFAATKEELVEVKRIVRRAIDQVIKRQPNARRIELANGNAIDFYSLDEMPKSFPQYGLIVVDDVCQVPLFLDTWEDVLSECLREHQGEGWFLSNAYGKRNDFYRLYQIGNLDPDWSCWQFPSDCNPFLPEDAKAEMAEVTELELRQRFGAEFLDVAVELTAAQRVLKQGETFIQWCERLEQDGLKVDGVPFTLSDRPAMRFIYELIPSTREEAFERVDVIMKCTQVGFTVMEMLAAIYLALRFAPAKIGMFMPSTSLASGKSSERFLPIARTVPAVHRLMTEKNASGGRGGEGNVLIRNLGPSRFHFLWTSGATATESFPMDVISFDEVQEMLIADMEKVVERLSASKLKYTLMGSTANWPDSDIHWWYQRGTQHQFHTECPHCGLGQVLDEHFPECIQFDPQHPKRKQRGDTILLGEYRYQCHSCKGWIDDPQQGEWIAKNPAADIRSVHFPQFLSPTISPRNIIEAFRNNDSMKGFYNRKLGKPYTDPSQVPVNLEMLNQCAAEGMRRGVVWKDRARNTFMGIDQMGAYNVAIIKERMDSGHQAVIHLEYIFDADPFMRCSKLMELYGVQCCVVETLPNYNDAKRFAQRHSGKVFLAGYGNMDNEMLIWGDTPKSNSSDRRTDEEALDRYTVRLDQYKCMQVSMARFATQSCLFPDPTALVQMYAEKGEKALTPVCKDVAFFHFTRTALVVEKDEDEKKYKRKVVKVGIDPHTSYANMLCDVAWSRAHGTSTFILPSGGTDHQKALEPGQIDIPDQIAAVMSQLQISRDEVCGNCVNRDEETGLCSEQRVLTAKADPGCWAFIAKG</sequence>
<dbReference type="Gene3D" id="3.40.50.300">
    <property type="entry name" value="P-loop containing nucleotide triphosphate hydrolases"/>
    <property type="match status" value="2"/>
</dbReference>
<keyword evidence="3" id="KW-1185">Reference proteome</keyword>
<dbReference type="EMBL" id="JACHWB010000001">
    <property type="protein sequence ID" value="MBB3017691.1"/>
    <property type="molecule type" value="Genomic_DNA"/>
</dbReference>
<dbReference type="AlphaFoldDB" id="A0A7W4YVA8"/>
<evidence type="ECO:0000313" key="2">
    <source>
        <dbReference type="EMBL" id="MBB3017691.1"/>
    </source>
</evidence>
<protein>
    <recommendedName>
        <fullName evidence="1">Phage terminase large subunit GpA ATPase domain-containing protein</fullName>
    </recommendedName>
</protein>
<comment type="caution">
    <text evidence="2">The sequence shown here is derived from an EMBL/GenBank/DDBJ whole genome shotgun (WGS) entry which is preliminary data.</text>
</comment>